<protein>
    <submittedName>
        <fullName evidence="1">Uncharacterized protein</fullName>
    </submittedName>
</protein>
<dbReference type="Proteomes" id="UP000310200">
    <property type="component" value="Unassembled WGS sequence"/>
</dbReference>
<proteinExistence type="predicted"/>
<evidence type="ECO:0000313" key="2">
    <source>
        <dbReference type="Proteomes" id="UP000310200"/>
    </source>
</evidence>
<comment type="caution">
    <text evidence="1">The sequence shown here is derived from an EMBL/GenBank/DDBJ whole genome shotgun (WGS) entry which is preliminary data.</text>
</comment>
<evidence type="ECO:0000313" key="1">
    <source>
        <dbReference type="EMBL" id="TGZ51213.1"/>
    </source>
</evidence>
<accession>A0A4S2KN75</accession>
<reference evidence="1 2" key="1">
    <citation type="journal article" date="2019" name="Philos. Trans. R. Soc. Lond., B, Biol. Sci.">
        <title>Ant behaviour and brain gene expression of defending hosts depend on the ecological success of the intruding social parasite.</title>
        <authorList>
            <person name="Kaur R."/>
            <person name="Stoldt M."/>
            <person name="Jongepier E."/>
            <person name="Feldmeyer B."/>
            <person name="Menzel F."/>
            <person name="Bornberg-Bauer E."/>
            <person name="Foitzik S."/>
        </authorList>
    </citation>
    <scope>NUCLEOTIDE SEQUENCE [LARGE SCALE GENOMIC DNA]</scope>
    <source>
        <tissue evidence="1">Whole body</tissue>
    </source>
</reference>
<name>A0A4S2KN75_9HYME</name>
<dbReference type="EMBL" id="QBLH01001744">
    <property type="protein sequence ID" value="TGZ51213.1"/>
    <property type="molecule type" value="Genomic_DNA"/>
</dbReference>
<gene>
    <name evidence="1" type="ORF">DBV15_03173</name>
</gene>
<sequence length="169" mass="18885">REVSLVKFEFVRRSLAEKSKTIFRPPSSKFAFSLSRFFSLLLLLQAAVRNNLPSVEQSITLYNESLTQCQNADPLIFHVVSPGTRAVTAPPNPGRIYTADLIHVVDAGPASCLDVAIHYSPPTLIRATFRQRGTHLRGGAPEKERVSRICFTDCLVKCSPLYLLPYYSM</sequence>
<keyword evidence="2" id="KW-1185">Reference proteome</keyword>
<feature type="non-terminal residue" evidence="1">
    <location>
        <position position="1"/>
    </location>
</feature>
<dbReference type="AlphaFoldDB" id="A0A4S2KN75"/>
<organism evidence="1 2">
    <name type="scientific">Temnothorax longispinosus</name>
    <dbReference type="NCBI Taxonomy" id="300112"/>
    <lineage>
        <taxon>Eukaryota</taxon>
        <taxon>Metazoa</taxon>
        <taxon>Ecdysozoa</taxon>
        <taxon>Arthropoda</taxon>
        <taxon>Hexapoda</taxon>
        <taxon>Insecta</taxon>
        <taxon>Pterygota</taxon>
        <taxon>Neoptera</taxon>
        <taxon>Endopterygota</taxon>
        <taxon>Hymenoptera</taxon>
        <taxon>Apocrita</taxon>
        <taxon>Aculeata</taxon>
        <taxon>Formicoidea</taxon>
        <taxon>Formicidae</taxon>
        <taxon>Myrmicinae</taxon>
        <taxon>Temnothorax</taxon>
    </lineage>
</organism>